<dbReference type="Proteomes" id="UP000008066">
    <property type="component" value="Unassembled WGS sequence"/>
</dbReference>
<feature type="compositionally biased region" description="Pro residues" evidence="1">
    <location>
        <begin position="271"/>
        <end position="281"/>
    </location>
</feature>
<feature type="compositionally biased region" description="Pro residues" evidence="1">
    <location>
        <begin position="1"/>
        <end position="12"/>
    </location>
</feature>
<feature type="compositionally biased region" description="Basic and acidic residues" evidence="1">
    <location>
        <begin position="75"/>
        <end position="94"/>
    </location>
</feature>
<sequence>MSSPITSPPQPPSEEHSSKSPGRRRSLVASIRRRTSRLFRHLSSPEAGTDNTPDFSPKPKRSSVGGTGWLRSHSRNRDNKDETCPGSGKIDEKRRLKLGSSSHAEAVEALVEVVTKDGVPYPEPCPLELAYPLPSPAKSLTGRFSVSSRARAFVHSLSGSLRKGREGRIGDEAEYERAESLGGSSFYGDEEQDVGEGVVEGEKNELGPLRKLSDNISRSSSFRIGLQKAVQDILENNFRFEDKQKPDRGNLRSLWTIQSADSTPECALTSPSPPALPPNFP</sequence>
<gene>
    <name evidence="2" type="ORF">CTHT_0071580</name>
</gene>
<dbReference type="RefSeq" id="XP_006697426.1">
    <property type="nucleotide sequence ID" value="XM_006697363.1"/>
</dbReference>
<reference evidence="2 3" key="1">
    <citation type="journal article" date="2011" name="Cell">
        <title>Insight into structure and assembly of the nuclear pore complex by utilizing the genome of a eukaryotic thermophile.</title>
        <authorList>
            <person name="Amlacher S."/>
            <person name="Sarges P."/>
            <person name="Flemming D."/>
            <person name="van Noort V."/>
            <person name="Kunze R."/>
            <person name="Devos D.P."/>
            <person name="Arumugam M."/>
            <person name="Bork P."/>
            <person name="Hurt E."/>
        </authorList>
    </citation>
    <scope>NUCLEOTIDE SEQUENCE [LARGE SCALE GENOMIC DNA]</scope>
    <source>
        <strain evidence="3">DSM 1495 / CBS 144.50 / IMI 039719</strain>
    </source>
</reference>
<feature type="region of interest" description="Disordered" evidence="1">
    <location>
        <begin position="1"/>
        <end position="102"/>
    </location>
</feature>
<protein>
    <submittedName>
        <fullName evidence="2">Uncharacterized protein</fullName>
    </submittedName>
</protein>
<feature type="region of interest" description="Disordered" evidence="1">
    <location>
        <begin position="261"/>
        <end position="281"/>
    </location>
</feature>
<dbReference type="EMBL" id="GL988047">
    <property type="protein sequence ID" value="EGS17808.1"/>
    <property type="molecule type" value="Genomic_DNA"/>
</dbReference>
<evidence type="ECO:0000313" key="3">
    <source>
        <dbReference type="Proteomes" id="UP000008066"/>
    </source>
</evidence>
<keyword evidence="3" id="KW-1185">Reference proteome</keyword>
<organism evidence="3">
    <name type="scientific">Chaetomium thermophilum (strain DSM 1495 / CBS 144.50 / IMI 039719)</name>
    <name type="common">Thermochaetoides thermophila</name>
    <dbReference type="NCBI Taxonomy" id="759272"/>
    <lineage>
        <taxon>Eukaryota</taxon>
        <taxon>Fungi</taxon>
        <taxon>Dikarya</taxon>
        <taxon>Ascomycota</taxon>
        <taxon>Pezizomycotina</taxon>
        <taxon>Sordariomycetes</taxon>
        <taxon>Sordariomycetidae</taxon>
        <taxon>Sordariales</taxon>
        <taxon>Chaetomiaceae</taxon>
        <taxon>Thermochaetoides</taxon>
    </lineage>
</organism>
<dbReference type="KEGG" id="cthr:CTHT_0071580"/>
<dbReference type="GeneID" id="18261196"/>
<accession>G0SFP3</accession>
<feature type="compositionally biased region" description="Basic residues" evidence="1">
    <location>
        <begin position="21"/>
        <end position="40"/>
    </location>
</feature>
<proteinExistence type="predicted"/>
<dbReference type="AlphaFoldDB" id="G0SFP3"/>
<name>G0SFP3_CHATD</name>
<evidence type="ECO:0000256" key="1">
    <source>
        <dbReference type="SAM" id="MobiDB-lite"/>
    </source>
</evidence>
<evidence type="ECO:0000313" key="2">
    <source>
        <dbReference type="EMBL" id="EGS17808.1"/>
    </source>
</evidence>
<dbReference type="HOGENOM" id="CLU_990459_0_0_1"/>